<accession>A0A815PMI2</accession>
<dbReference type="Gene3D" id="3.40.50.300">
    <property type="entry name" value="P-loop containing nucleotide triphosphate hydrolases"/>
    <property type="match status" value="1"/>
</dbReference>
<evidence type="ECO:0000313" key="3">
    <source>
        <dbReference type="Proteomes" id="UP000663852"/>
    </source>
</evidence>
<comment type="caution">
    <text evidence="2">The sequence shown here is derived from an EMBL/GenBank/DDBJ whole genome shotgun (WGS) entry which is preliminary data.</text>
</comment>
<dbReference type="EMBL" id="CAJNOJ010000445">
    <property type="protein sequence ID" value="CAF1450867.1"/>
    <property type="molecule type" value="Genomic_DNA"/>
</dbReference>
<feature type="domain" description="NACHT" evidence="1">
    <location>
        <begin position="176"/>
        <end position="274"/>
    </location>
</feature>
<reference evidence="2" key="1">
    <citation type="submission" date="2021-02" db="EMBL/GenBank/DDBJ databases">
        <authorList>
            <person name="Nowell W R."/>
        </authorList>
    </citation>
    <scope>NUCLEOTIDE SEQUENCE</scope>
</reference>
<dbReference type="Pfam" id="PF05729">
    <property type="entry name" value="NACHT"/>
    <property type="match status" value="1"/>
</dbReference>
<sequence length="1314" mass="155642">MLIIRQLTFGSNKKNVIDFLLRDQNNAGLDNIPQILFFEKELEDREKNFQETIGKQNHFTELFDQYKDFLVKYLNKCISLHSKIEINIVMQNIDECLHNNYDFTNHLEIQQCLQNMKIAFDFANQSLNCLDDWTNNDVNQLKRNINNPNNFIPSSEQLQMKYYDQEKIEHIIESDRWIVILGDPGCAKTTLLRWIVLNFSKKILQNEQKRIPILIRIDEFSSWLNEHPTKTLMDYIGKHTWFSQNYSDDDESFTLKQFIIHGHALILLDGLDEIGNLEQRAKIVELVRKFICEHVRTPDFISGFDETHSRIYENPLKYLKILKIQPPDSITGNQIVIKSRFVGYSLYSLTSPSIRHYSLPLMDQSQAKEFAKKWINEVDANLFEIVSEERVKILSEKRYQSLEKLLQSNSEFNKITPALLSLICTSIFQSIKEFSPESRIEVYDYIVQAAMHIWTNESLMNEFLINLATYLHLYSQSSLIDAFDMESLCCFTLQQHRSFSNRQELHKHAKKMISSLEFYNVIVSAKGLETYGFFHLSFQEYFVAQNLLRDSSREKVVEKILSFSIDFRLHESVCLAIEWISWKWSIDEYEQFWKSFLSQGEKSLFPVGSLFLFETWNHLYKFPSKAIIFIALNNILHSSSDYIRESYLISNLINLSDDLIIQWMNSSLIDNETLAKFLSSLPNKASQFNDNHLQTKLKIIFERIPIKSIGTNNSVMCTQELPELNEFWNHENENHRIMTSSKALLITECLSKLNEENMRRMIQSTLNCELIEVDALGIIKHWLDYRKDKHRRYFALYAALQLIQHGSDEKVLLDIIKEEFVKKKEFSWKHLLESVLNSSNVQAKCLTELLDLIPKDLFYSYLWIHRQETYDSLLEMTFQRINSMNAFLSVFPIKTKDLFLHVFNYFRSQVEKDVIHEQHCSNLISWLIGDEVRHHDEQFCNYVDELLWNQRFPKIQKAILYQLNLMYITHKKFKKNQFLQDKSILYLEQIIRLWNEYPEDFIIDCLITYGNSLYNSNQITEETKTALMNICKTSSSERIVISAEFCLAMSQQSNSAQVNSTIKHTYRMLIQKTLYRKNFKLYRTDDDFDQIRPESEYHHDNYFGFNFNTKQTADDYIHCHSNELMDLFVNDLYDYLEKYKDYELTPDYVEIASKVIKKNREEFCNSIRKSSFGENLFKDKICSYTKKNPTNSQNSMNIYLAFGIIDNQFIDLFQQIHVDSFVQFTLQFDFIKEISDRDVIEKLFELLKMTISEKQFTLILNIFKKLIEINRVSLLELHENLFDFRNISYDDDDEKTKSIQESIIKLLLALSGFV</sequence>
<dbReference type="SUPFAM" id="SSF52540">
    <property type="entry name" value="P-loop containing nucleoside triphosphate hydrolases"/>
    <property type="match status" value="1"/>
</dbReference>
<name>A0A815PMI2_ADIRI</name>
<evidence type="ECO:0000313" key="2">
    <source>
        <dbReference type="EMBL" id="CAF1450867.1"/>
    </source>
</evidence>
<gene>
    <name evidence="2" type="ORF">EDS130_LOCUS39509</name>
</gene>
<dbReference type="InterPro" id="IPR027417">
    <property type="entry name" value="P-loop_NTPase"/>
</dbReference>
<dbReference type="OrthoDB" id="6349725at2759"/>
<protein>
    <recommendedName>
        <fullName evidence="1">NACHT domain-containing protein</fullName>
    </recommendedName>
</protein>
<dbReference type="Proteomes" id="UP000663852">
    <property type="component" value="Unassembled WGS sequence"/>
</dbReference>
<proteinExistence type="predicted"/>
<dbReference type="PROSITE" id="PS50837">
    <property type="entry name" value="NACHT"/>
    <property type="match status" value="1"/>
</dbReference>
<organism evidence="2 3">
    <name type="scientific">Adineta ricciae</name>
    <name type="common">Rotifer</name>
    <dbReference type="NCBI Taxonomy" id="249248"/>
    <lineage>
        <taxon>Eukaryota</taxon>
        <taxon>Metazoa</taxon>
        <taxon>Spiralia</taxon>
        <taxon>Gnathifera</taxon>
        <taxon>Rotifera</taxon>
        <taxon>Eurotatoria</taxon>
        <taxon>Bdelloidea</taxon>
        <taxon>Adinetida</taxon>
        <taxon>Adinetidae</taxon>
        <taxon>Adineta</taxon>
    </lineage>
</organism>
<evidence type="ECO:0000259" key="1">
    <source>
        <dbReference type="PROSITE" id="PS50837"/>
    </source>
</evidence>
<dbReference type="InterPro" id="IPR007111">
    <property type="entry name" value="NACHT_NTPase"/>
</dbReference>